<dbReference type="AlphaFoldDB" id="A0A834XF46"/>
<proteinExistence type="predicted"/>
<evidence type="ECO:0000313" key="2">
    <source>
        <dbReference type="EMBL" id="KAF7843229.1"/>
    </source>
</evidence>
<dbReference type="EMBL" id="JAAIUW010000001">
    <property type="protein sequence ID" value="KAF7843229.1"/>
    <property type="molecule type" value="Genomic_DNA"/>
</dbReference>
<gene>
    <name evidence="2" type="ORF">G2W53_000134</name>
</gene>
<dbReference type="Proteomes" id="UP000634136">
    <property type="component" value="Unassembled WGS sequence"/>
</dbReference>
<name>A0A834XF46_9FABA</name>
<evidence type="ECO:0000313" key="3">
    <source>
        <dbReference type="Proteomes" id="UP000634136"/>
    </source>
</evidence>
<organism evidence="2 3">
    <name type="scientific">Senna tora</name>
    <dbReference type="NCBI Taxonomy" id="362788"/>
    <lineage>
        <taxon>Eukaryota</taxon>
        <taxon>Viridiplantae</taxon>
        <taxon>Streptophyta</taxon>
        <taxon>Embryophyta</taxon>
        <taxon>Tracheophyta</taxon>
        <taxon>Spermatophyta</taxon>
        <taxon>Magnoliopsida</taxon>
        <taxon>eudicotyledons</taxon>
        <taxon>Gunneridae</taxon>
        <taxon>Pentapetalae</taxon>
        <taxon>rosids</taxon>
        <taxon>fabids</taxon>
        <taxon>Fabales</taxon>
        <taxon>Fabaceae</taxon>
        <taxon>Caesalpinioideae</taxon>
        <taxon>Cassia clade</taxon>
        <taxon>Senna</taxon>
    </lineage>
</organism>
<comment type="caution">
    <text evidence="2">The sequence shown here is derived from an EMBL/GenBank/DDBJ whole genome shotgun (WGS) entry which is preliminary data.</text>
</comment>
<reference evidence="2" key="1">
    <citation type="submission" date="2020-09" db="EMBL/GenBank/DDBJ databases">
        <title>Genome-Enabled Discovery of Anthraquinone Biosynthesis in Senna tora.</title>
        <authorList>
            <person name="Kang S.-H."/>
            <person name="Pandey R.P."/>
            <person name="Lee C.-M."/>
            <person name="Sim J.-S."/>
            <person name="Jeong J.-T."/>
            <person name="Choi B.-S."/>
            <person name="Jung M."/>
            <person name="Ginzburg D."/>
            <person name="Zhao K."/>
            <person name="Won S.Y."/>
            <person name="Oh T.-J."/>
            <person name="Yu Y."/>
            <person name="Kim N.-H."/>
            <person name="Lee O.R."/>
            <person name="Lee T.-H."/>
            <person name="Bashyal P."/>
            <person name="Kim T.-S."/>
            <person name="Lee W.-H."/>
            <person name="Kawkins C."/>
            <person name="Kim C.-K."/>
            <person name="Kim J.S."/>
            <person name="Ahn B.O."/>
            <person name="Rhee S.Y."/>
            <person name="Sohng J.K."/>
        </authorList>
    </citation>
    <scope>NUCLEOTIDE SEQUENCE</scope>
    <source>
        <tissue evidence="2">Leaf</tissue>
    </source>
</reference>
<sequence length="49" mass="5520">MKIVREKSGGWGAIKCDTGMTEPNSKPTDEGHVVIEGRHGIWWKERRVG</sequence>
<feature type="region of interest" description="Disordered" evidence="1">
    <location>
        <begin position="1"/>
        <end position="31"/>
    </location>
</feature>
<evidence type="ECO:0000256" key="1">
    <source>
        <dbReference type="SAM" id="MobiDB-lite"/>
    </source>
</evidence>
<keyword evidence="3" id="KW-1185">Reference proteome</keyword>
<protein>
    <submittedName>
        <fullName evidence="2">Uncharacterized protein</fullName>
    </submittedName>
</protein>
<accession>A0A834XF46</accession>